<dbReference type="InterPro" id="IPR013815">
    <property type="entry name" value="ATP_grasp_subdomain_1"/>
</dbReference>
<dbReference type="Gene3D" id="3.30.470.20">
    <property type="entry name" value="ATP-grasp fold, B domain"/>
    <property type="match status" value="1"/>
</dbReference>
<name>A0ABY1JT83_9BACL</name>
<dbReference type="RefSeq" id="WP_068583214.1">
    <property type="nucleotide sequence ID" value="NZ_FTNK01000003.1"/>
</dbReference>
<comment type="caution">
    <text evidence="1">The sequence shown here is derived from an EMBL/GenBank/DDBJ whole genome shotgun (WGS) entry which is preliminary data.</text>
</comment>
<reference evidence="1 2" key="1">
    <citation type="submission" date="2017-01" db="EMBL/GenBank/DDBJ databases">
        <authorList>
            <person name="Varghese N."/>
            <person name="Submissions S."/>
        </authorList>
    </citation>
    <scope>NUCLEOTIDE SEQUENCE [LARGE SCALE GENOMIC DNA]</scope>
    <source>
        <strain evidence="1 2">ATCC 23464</strain>
    </source>
</reference>
<dbReference type="Gene3D" id="3.30.1490.20">
    <property type="entry name" value="ATP-grasp fold, A domain"/>
    <property type="match status" value="1"/>
</dbReference>
<dbReference type="Proteomes" id="UP000186666">
    <property type="component" value="Unassembled WGS sequence"/>
</dbReference>
<dbReference type="Pfam" id="PF14398">
    <property type="entry name" value="ATPgrasp_YheCD"/>
    <property type="match status" value="1"/>
</dbReference>
<evidence type="ECO:0000313" key="1">
    <source>
        <dbReference type="EMBL" id="SIQ71719.1"/>
    </source>
</evidence>
<protein>
    <submittedName>
        <fullName evidence="1">YheC/D like ATP-grasp</fullName>
    </submittedName>
</protein>
<dbReference type="EMBL" id="FTNK01000003">
    <property type="protein sequence ID" value="SIQ71719.1"/>
    <property type="molecule type" value="Genomic_DNA"/>
</dbReference>
<evidence type="ECO:0000313" key="2">
    <source>
        <dbReference type="Proteomes" id="UP000186666"/>
    </source>
</evidence>
<gene>
    <name evidence="1" type="ORF">SAMN05421578_103520</name>
</gene>
<sequence>MQQLVGILLNASMHRGIPRCKTGQESLANYEEGAQVYGLIPVFLKLEDIDLETGRCIAYIKNDNDYVLIDIPIPKVIHNRAIYVNNSSHLRISRLLNIGIIVFNVCNRYGKDEIHRRLSSNPSLKPFLPNTDTATPTVIRRMMKKHNDLILKPCRGSIGQGIMRLRKVNSNWMLTYSNSPSIGGWKTITLNKEQLPPIVLRRISRHPFLVQERIPLAEYQGNAYDIRVTIQRGLQGLWQMTGMYAKIAPSNTFVTNIAQGATAVPVESILATSIPSQSPLSVIQCIEQVTLEMAWSLSTQLPWLADFGMDIGITSKGKPYFIECNGRDQRYGFRKANMTSTWKKTYEHPMAYAHHLLESDAYRRSLPPSYHYY</sequence>
<accession>A0ABY1JT83</accession>
<dbReference type="SUPFAM" id="SSF56059">
    <property type="entry name" value="Glutathione synthetase ATP-binding domain-like"/>
    <property type="match status" value="1"/>
</dbReference>
<organism evidence="1 2">
    <name type="scientific">Paenibacillus macquariensis</name>
    <dbReference type="NCBI Taxonomy" id="948756"/>
    <lineage>
        <taxon>Bacteria</taxon>
        <taxon>Bacillati</taxon>
        <taxon>Bacillota</taxon>
        <taxon>Bacilli</taxon>
        <taxon>Bacillales</taxon>
        <taxon>Paenibacillaceae</taxon>
        <taxon>Paenibacillus</taxon>
    </lineage>
</organism>
<dbReference type="InterPro" id="IPR026838">
    <property type="entry name" value="YheC/D"/>
</dbReference>
<keyword evidence="2" id="KW-1185">Reference proteome</keyword>
<proteinExistence type="predicted"/>